<dbReference type="EMBL" id="CM000837">
    <property type="protein sequence ID" value="KRH64498.1"/>
    <property type="molecule type" value="Genomic_DNA"/>
</dbReference>
<dbReference type="Proteomes" id="UP000008827">
    <property type="component" value="Chromosome 4"/>
</dbReference>
<proteinExistence type="predicted"/>
<reference evidence="1 2" key="1">
    <citation type="journal article" date="2010" name="Nature">
        <title>Genome sequence of the palaeopolyploid soybean.</title>
        <authorList>
            <person name="Schmutz J."/>
            <person name="Cannon S.B."/>
            <person name="Schlueter J."/>
            <person name="Ma J."/>
            <person name="Mitros T."/>
            <person name="Nelson W."/>
            <person name="Hyten D.L."/>
            <person name="Song Q."/>
            <person name="Thelen J.J."/>
            <person name="Cheng J."/>
            <person name="Xu D."/>
            <person name="Hellsten U."/>
            <person name="May G.D."/>
            <person name="Yu Y."/>
            <person name="Sakurai T."/>
            <person name="Umezawa T."/>
            <person name="Bhattacharyya M.K."/>
            <person name="Sandhu D."/>
            <person name="Valliyodan B."/>
            <person name="Lindquist E."/>
            <person name="Peto M."/>
            <person name="Grant D."/>
            <person name="Shu S."/>
            <person name="Goodstein D."/>
            <person name="Barry K."/>
            <person name="Futrell-Griggs M."/>
            <person name="Abernathy B."/>
            <person name="Du J."/>
            <person name="Tian Z."/>
            <person name="Zhu L."/>
            <person name="Gill N."/>
            <person name="Joshi T."/>
            <person name="Libault M."/>
            <person name="Sethuraman A."/>
            <person name="Zhang X.-C."/>
            <person name="Shinozaki K."/>
            <person name="Nguyen H.T."/>
            <person name="Wing R.A."/>
            <person name="Cregan P."/>
            <person name="Specht J."/>
            <person name="Grimwood J."/>
            <person name="Rokhsar D."/>
            <person name="Stacey G."/>
            <person name="Shoemaker R.C."/>
            <person name="Jackson S.A."/>
        </authorList>
    </citation>
    <scope>NUCLEOTIDE SEQUENCE [LARGE SCALE GENOMIC DNA]</scope>
    <source>
        <strain evidence="2">cv. Williams 82</strain>
        <tissue evidence="1">Callus</tissue>
    </source>
</reference>
<dbReference type="EnsemblPlants" id="KRH64498">
    <property type="protein sequence ID" value="KRH64498"/>
    <property type="gene ID" value="GLYMA_04G237800"/>
</dbReference>
<evidence type="ECO:0000313" key="2">
    <source>
        <dbReference type="EnsemblPlants" id="KRH64498"/>
    </source>
</evidence>
<reference evidence="2" key="2">
    <citation type="submission" date="2018-02" db="UniProtKB">
        <authorList>
            <consortium name="EnsemblPlants"/>
        </authorList>
    </citation>
    <scope>IDENTIFICATION</scope>
    <source>
        <strain evidence="2">Williams 82</strain>
    </source>
</reference>
<evidence type="ECO:0000313" key="3">
    <source>
        <dbReference type="Proteomes" id="UP000008827"/>
    </source>
</evidence>
<dbReference type="InParanoid" id="K7KLZ1"/>
<gene>
    <name evidence="1" type="ORF">GLYMA_04G237800</name>
</gene>
<organism evidence="1">
    <name type="scientific">Glycine max</name>
    <name type="common">Soybean</name>
    <name type="synonym">Glycine hispida</name>
    <dbReference type="NCBI Taxonomy" id="3847"/>
    <lineage>
        <taxon>Eukaryota</taxon>
        <taxon>Viridiplantae</taxon>
        <taxon>Streptophyta</taxon>
        <taxon>Embryophyta</taxon>
        <taxon>Tracheophyta</taxon>
        <taxon>Spermatophyta</taxon>
        <taxon>Magnoliopsida</taxon>
        <taxon>eudicotyledons</taxon>
        <taxon>Gunneridae</taxon>
        <taxon>Pentapetalae</taxon>
        <taxon>rosids</taxon>
        <taxon>fabids</taxon>
        <taxon>Fabales</taxon>
        <taxon>Fabaceae</taxon>
        <taxon>Papilionoideae</taxon>
        <taxon>50 kb inversion clade</taxon>
        <taxon>NPAAA clade</taxon>
        <taxon>indigoferoid/millettioid clade</taxon>
        <taxon>Phaseoleae</taxon>
        <taxon>Glycine</taxon>
        <taxon>Glycine subgen. Soja</taxon>
    </lineage>
</organism>
<dbReference type="AlphaFoldDB" id="K7KLZ1"/>
<keyword evidence="3" id="KW-1185">Reference proteome</keyword>
<evidence type="ECO:0000313" key="1">
    <source>
        <dbReference type="EMBL" id="KRH64498.1"/>
    </source>
</evidence>
<name>K7KLZ1_SOYBN</name>
<sequence length="112" mass="12667">MLVIAQGLNPKFQRIIFFKACKFKIAVNGISLCMAHRWHLPLTQTPYSFKPPSINNSPLLLSLLLSLSLSLSHLCYTSSPFQFSEVTTTTTHRTIILVKPIYSFNGNHFTLL</sequence>
<dbReference type="PaxDb" id="3847-GLYMA04G41641.1"/>
<accession>K7KLZ1</accession>
<reference evidence="1" key="3">
    <citation type="submission" date="2018-07" db="EMBL/GenBank/DDBJ databases">
        <title>WGS assembly of Glycine max.</title>
        <authorList>
            <person name="Schmutz J."/>
            <person name="Cannon S."/>
            <person name="Schlueter J."/>
            <person name="Ma J."/>
            <person name="Mitros T."/>
            <person name="Nelson W."/>
            <person name="Hyten D."/>
            <person name="Song Q."/>
            <person name="Thelen J."/>
            <person name="Cheng J."/>
            <person name="Xu D."/>
            <person name="Hellsten U."/>
            <person name="May G."/>
            <person name="Yu Y."/>
            <person name="Sakurai T."/>
            <person name="Umezawa T."/>
            <person name="Bhattacharyya M."/>
            <person name="Sandhu D."/>
            <person name="Valliyodan B."/>
            <person name="Lindquist E."/>
            <person name="Peto M."/>
            <person name="Grant D."/>
            <person name="Shu S."/>
            <person name="Goodstein D."/>
            <person name="Barry K."/>
            <person name="Futrell-Griggs M."/>
            <person name="Abernathy B."/>
            <person name="Du J."/>
            <person name="Tian Z."/>
            <person name="Zhu L."/>
            <person name="Gill N."/>
            <person name="Joshi T."/>
            <person name="Libault M."/>
            <person name="Sethuraman A."/>
            <person name="Zhang X."/>
            <person name="Shinozaki K."/>
            <person name="Nguyen H."/>
            <person name="Wing R."/>
            <person name="Cregan P."/>
            <person name="Specht J."/>
            <person name="Grimwood J."/>
            <person name="Rokhsar D."/>
            <person name="Stacey G."/>
            <person name="Shoemaker R."/>
            <person name="Jackson S."/>
        </authorList>
    </citation>
    <scope>NUCLEOTIDE SEQUENCE</scope>
    <source>
        <tissue evidence="1">Callus</tissue>
    </source>
</reference>
<protein>
    <submittedName>
        <fullName evidence="1 2">Uncharacterized protein</fullName>
    </submittedName>
</protein>
<dbReference type="HOGENOM" id="CLU_2150443_0_0_1"/>
<dbReference type="Gramene" id="KRH64498">
    <property type="protein sequence ID" value="KRH64498"/>
    <property type="gene ID" value="GLYMA_04G237800"/>
</dbReference>